<dbReference type="OrthoDB" id="199913at2759"/>
<dbReference type="GO" id="GO:0016298">
    <property type="term" value="F:lipase activity"/>
    <property type="evidence" value="ECO:0007669"/>
    <property type="project" value="InterPro"/>
</dbReference>
<gene>
    <name evidence="7" type="primary">106095826</name>
</gene>
<evidence type="ECO:0000256" key="1">
    <source>
        <dbReference type="ARBA" id="ARBA00004613"/>
    </source>
</evidence>
<evidence type="ECO:0000256" key="3">
    <source>
        <dbReference type="ARBA" id="ARBA00022525"/>
    </source>
</evidence>
<dbReference type="InterPro" id="IPR013818">
    <property type="entry name" value="Lipase"/>
</dbReference>
<dbReference type="VEuPathDB" id="VectorBase:SCAU001828"/>
<keyword evidence="3" id="KW-0964">Secreted</keyword>
<feature type="signal peptide" evidence="5">
    <location>
        <begin position="1"/>
        <end position="21"/>
    </location>
</feature>
<protein>
    <recommendedName>
        <fullName evidence="6">Lipase domain-containing protein</fullName>
    </recommendedName>
</protein>
<name>A0A1I8NTB7_STOCA</name>
<dbReference type="InterPro" id="IPR033906">
    <property type="entry name" value="Lipase_N"/>
</dbReference>
<keyword evidence="8" id="KW-1185">Reference proteome</keyword>
<dbReference type="Pfam" id="PF00151">
    <property type="entry name" value="Lipase"/>
    <property type="match status" value="1"/>
</dbReference>
<dbReference type="STRING" id="35570.A0A1I8NTB7"/>
<organism evidence="7 8">
    <name type="scientific">Stomoxys calcitrans</name>
    <name type="common">Stable fly</name>
    <name type="synonym">Conops calcitrans</name>
    <dbReference type="NCBI Taxonomy" id="35570"/>
    <lineage>
        <taxon>Eukaryota</taxon>
        <taxon>Metazoa</taxon>
        <taxon>Ecdysozoa</taxon>
        <taxon>Arthropoda</taxon>
        <taxon>Hexapoda</taxon>
        <taxon>Insecta</taxon>
        <taxon>Pterygota</taxon>
        <taxon>Neoptera</taxon>
        <taxon>Endopterygota</taxon>
        <taxon>Diptera</taxon>
        <taxon>Brachycera</taxon>
        <taxon>Muscomorpha</taxon>
        <taxon>Muscoidea</taxon>
        <taxon>Muscidae</taxon>
        <taxon>Stomoxys</taxon>
    </lineage>
</organism>
<dbReference type="PANTHER" id="PTHR11610">
    <property type="entry name" value="LIPASE"/>
    <property type="match status" value="1"/>
</dbReference>
<evidence type="ECO:0000259" key="6">
    <source>
        <dbReference type="Pfam" id="PF00151"/>
    </source>
</evidence>
<dbReference type="EnsemblMetazoa" id="SCAU001828-RA">
    <property type="protein sequence ID" value="SCAU001828-PA"/>
    <property type="gene ID" value="SCAU001828"/>
</dbReference>
<sequence length="335" mass="36869">MILKCIFLLLTVSATLNLGQTANISALVQKAEIYYQQPLRNGKHLELLLNKVDNLHNKTNIKVIVHGFTGNRFHYSIKPLSQAYMAQGMDNIFLVDWKDAASLDYYSSRKAVGSVGKHLGHMLDKFFKKHEIDLTEVHIIGHSLGAHIAGNIGRYFNGSLGRVTGLDPALPLFWPSSPDSLHANAANFVDVIHTDYPVFGDMTPRGSVDFYPNYGYAPQRGCESVNLITASKLIIDTYSCSHNRAVTLYAESIGMPRNFPALPCSLSAIRMRSSLMCLMTLSSMGSSRNALGDAINTEDRKMAYMGEYVSKSSTGIFYLATNGAPPFGLGMQSRS</sequence>
<evidence type="ECO:0000256" key="4">
    <source>
        <dbReference type="RuleBase" id="RU004262"/>
    </source>
</evidence>
<feature type="chain" id="PRO_5009325477" description="Lipase domain-containing protein" evidence="5">
    <location>
        <begin position="22"/>
        <end position="335"/>
    </location>
</feature>
<comment type="similarity">
    <text evidence="2 4">Belongs to the AB hydrolase superfamily. Lipase family.</text>
</comment>
<dbReference type="GO" id="GO:0005615">
    <property type="term" value="C:extracellular space"/>
    <property type="evidence" value="ECO:0007669"/>
    <property type="project" value="TreeGrafter"/>
</dbReference>
<dbReference type="GO" id="GO:0017171">
    <property type="term" value="F:serine hydrolase activity"/>
    <property type="evidence" value="ECO:0007669"/>
    <property type="project" value="TreeGrafter"/>
</dbReference>
<dbReference type="CDD" id="cd00707">
    <property type="entry name" value="Pancreat_lipase_like"/>
    <property type="match status" value="1"/>
</dbReference>
<keyword evidence="5" id="KW-0732">Signal</keyword>
<proteinExistence type="inferred from homology"/>
<feature type="domain" description="Lipase" evidence="6">
    <location>
        <begin position="55"/>
        <end position="301"/>
    </location>
</feature>
<dbReference type="AlphaFoldDB" id="A0A1I8NTB7"/>
<dbReference type="PANTHER" id="PTHR11610:SF173">
    <property type="entry name" value="LIPASE DOMAIN-CONTAINING PROTEIN-RELATED"/>
    <property type="match status" value="1"/>
</dbReference>
<dbReference type="GO" id="GO:0016042">
    <property type="term" value="P:lipid catabolic process"/>
    <property type="evidence" value="ECO:0007669"/>
    <property type="project" value="TreeGrafter"/>
</dbReference>
<evidence type="ECO:0000256" key="2">
    <source>
        <dbReference type="ARBA" id="ARBA00010701"/>
    </source>
</evidence>
<dbReference type="Proteomes" id="UP000095300">
    <property type="component" value="Unassembled WGS sequence"/>
</dbReference>
<dbReference type="InterPro" id="IPR000734">
    <property type="entry name" value="TAG_lipase"/>
</dbReference>
<accession>A0A1I8NTB7</accession>
<dbReference type="InterPro" id="IPR029058">
    <property type="entry name" value="AB_hydrolase_fold"/>
</dbReference>
<evidence type="ECO:0000256" key="5">
    <source>
        <dbReference type="SAM" id="SignalP"/>
    </source>
</evidence>
<dbReference type="KEGG" id="scac:106095826"/>
<evidence type="ECO:0000313" key="7">
    <source>
        <dbReference type="EnsemblMetazoa" id="SCAU001828-PA"/>
    </source>
</evidence>
<evidence type="ECO:0000313" key="8">
    <source>
        <dbReference type="Proteomes" id="UP000095300"/>
    </source>
</evidence>
<dbReference type="Gene3D" id="3.40.50.1820">
    <property type="entry name" value="alpha/beta hydrolase"/>
    <property type="match status" value="1"/>
</dbReference>
<reference evidence="7" key="1">
    <citation type="submission" date="2020-05" db="UniProtKB">
        <authorList>
            <consortium name="EnsemblMetazoa"/>
        </authorList>
    </citation>
    <scope>IDENTIFICATION</scope>
    <source>
        <strain evidence="7">USDA</strain>
    </source>
</reference>
<dbReference type="SUPFAM" id="SSF53474">
    <property type="entry name" value="alpha/beta-Hydrolases"/>
    <property type="match status" value="1"/>
</dbReference>
<comment type="subcellular location">
    <subcellularLocation>
        <location evidence="1">Secreted</location>
    </subcellularLocation>
</comment>